<keyword evidence="1" id="KW-0812">Transmembrane</keyword>
<dbReference type="OrthoDB" id="345818at2"/>
<dbReference type="HOGENOM" id="CLU_1718392_0_0_11"/>
<accession>D6ZD36</accession>
<dbReference type="EMBL" id="CP001958">
    <property type="protein sequence ID" value="ADG99223.1"/>
    <property type="molecule type" value="Genomic_DNA"/>
</dbReference>
<evidence type="ECO:0000256" key="1">
    <source>
        <dbReference type="SAM" id="Phobius"/>
    </source>
</evidence>
<dbReference type="STRING" id="640132.Srot_2791"/>
<name>D6ZD36_SEGRD</name>
<reference evidence="2 3" key="1">
    <citation type="journal article" date="2010" name="Stand. Genomic Sci.">
        <title>Complete genome sequence of Segniliparus rotundus type strain (CDC 1076).</title>
        <authorList>
            <person name="Sikorski J."/>
            <person name="Lapidus A."/>
            <person name="Copeland A."/>
            <person name="Misra M."/>
            <person name="Glavina Del Rio T."/>
            <person name="Nolan M."/>
            <person name="Lucas S."/>
            <person name="Chen F."/>
            <person name="Tice H."/>
            <person name="Cheng J.F."/>
            <person name="Jando M."/>
            <person name="Schneider S."/>
            <person name="Bruce D."/>
            <person name="Goodwin L."/>
            <person name="Pitluck S."/>
            <person name="Liolios K."/>
            <person name="Mikhailova N."/>
            <person name="Pati A."/>
            <person name="Ivanova N."/>
            <person name="Mavromatis K."/>
            <person name="Chen A."/>
            <person name="Palaniappan K."/>
            <person name="Chertkov O."/>
            <person name="Land M."/>
            <person name="Hauser L."/>
            <person name="Chang Y.J."/>
            <person name="Jeffries C.D."/>
            <person name="Brettin T."/>
            <person name="Detter J.C."/>
            <person name="Han C."/>
            <person name="Rohde M."/>
            <person name="Goker M."/>
            <person name="Bristow J."/>
            <person name="Eisen J.A."/>
            <person name="Markowitz V."/>
            <person name="Hugenholtz P."/>
            <person name="Kyrpides N.C."/>
            <person name="Klenk H.P."/>
        </authorList>
    </citation>
    <scope>NUCLEOTIDE SEQUENCE [LARGE SCALE GENOMIC DNA]</scope>
    <source>
        <strain evidence="3">ATCC BAA-972 / CDC 1076 / CIP 108378 / DSM 44985 / JCM 13578</strain>
    </source>
</reference>
<evidence type="ECO:0000313" key="3">
    <source>
        <dbReference type="Proteomes" id="UP000002247"/>
    </source>
</evidence>
<feature type="transmembrane region" description="Helical" evidence="1">
    <location>
        <begin position="79"/>
        <end position="99"/>
    </location>
</feature>
<protein>
    <recommendedName>
        <fullName evidence="4">Integral membrane protein</fullName>
    </recommendedName>
</protein>
<sequence length="143" mass="15543">MEPKTLLYSTQAVLAIDGLVFAWALALGVLKYRQILASPEHRAHPYTDIAHRAALLYSFAILLIAAFVQLSVWPPAVNLAAALVVIVFFVSAIAAYAYHGVRRDTENQFAGAGWLLRANMALLVVGEIGGFAVVFSGFLWGLR</sequence>
<evidence type="ECO:0008006" key="4">
    <source>
        <dbReference type="Google" id="ProtNLM"/>
    </source>
</evidence>
<keyword evidence="3" id="KW-1185">Reference proteome</keyword>
<feature type="transmembrane region" description="Helical" evidence="1">
    <location>
        <begin position="120"/>
        <end position="142"/>
    </location>
</feature>
<dbReference type="KEGG" id="srt:Srot_2791"/>
<dbReference type="eggNOG" id="ENOG5032UCF">
    <property type="taxonomic scope" value="Bacteria"/>
</dbReference>
<dbReference type="Proteomes" id="UP000002247">
    <property type="component" value="Chromosome"/>
</dbReference>
<gene>
    <name evidence="2" type="ordered locus">Srot_2791</name>
</gene>
<evidence type="ECO:0000313" key="2">
    <source>
        <dbReference type="EMBL" id="ADG99223.1"/>
    </source>
</evidence>
<dbReference type="RefSeq" id="WP_013139672.1">
    <property type="nucleotide sequence ID" value="NC_014168.1"/>
</dbReference>
<keyword evidence="1" id="KW-1133">Transmembrane helix</keyword>
<organism evidence="2 3">
    <name type="scientific">Segniliparus rotundus (strain ATCC BAA-972 / CDC 1076 / CIP 108378 / DSM 44985 / JCM 13578)</name>
    <dbReference type="NCBI Taxonomy" id="640132"/>
    <lineage>
        <taxon>Bacteria</taxon>
        <taxon>Bacillati</taxon>
        <taxon>Actinomycetota</taxon>
        <taxon>Actinomycetes</taxon>
        <taxon>Mycobacteriales</taxon>
        <taxon>Segniliparaceae</taxon>
        <taxon>Segniliparus</taxon>
    </lineage>
</organism>
<dbReference type="AlphaFoldDB" id="D6ZD36"/>
<proteinExistence type="predicted"/>
<keyword evidence="1" id="KW-0472">Membrane</keyword>
<feature type="transmembrane region" description="Helical" evidence="1">
    <location>
        <begin position="12"/>
        <end position="32"/>
    </location>
</feature>
<feature type="transmembrane region" description="Helical" evidence="1">
    <location>
        <begin position="53"/>
        <end position="73"/>
    </location>
</feature>